<dbReference type="Proteomes" id="UP000472261">
    <property type="component" value="Unplaced"/>
</dbReference>
<accession>A0A669PMM0</accession>
<keyword evidence="4" id="KW-0539">Nucleus</keyword>
<proteinExistence type="inferred from homology"/>
<feature type="region of interest" description="Disordered" evidence="6">
    <location>
        <begin position="1"/>
        <end position="47"/>
    </location>
</feature>
<dbReference type="Pfam" id="PF09754">
    <property type="entry name" value="PAC2"/>
    <property type="match status" value="1"/>
</dbReference>
<reference evidence="8" key="2">
    <citation type="submission" date="2025-09" db="UniProtKB">
        <authorList>
            <consortium name="Ensembl"/>
        </authorList>
    </citation>
    <scope>IDENTIFICATION</scope>
</reference>
<feature type="transmembrane region" description="Helical" evidence="7">
    <location>
        <begin position="322"/>
        <end position="342"/>
    </location>
</feature>
<dbReference type="FunFam" id="3.40.50.10900:FF:000001">
    <property type="entry name" value="Proteasome assembly chaperone 2"/>
    <property type="match status" value="1"/>
</dbReference>
<dbReference type="AlphaFoldDB" id="A0A669PMM0"/>
<evidence type="ECO:0000256" key="4">
    <source>
        <dbReference type="ARBA" id="ARBA00023242"/>
    </source>
</evidence>
<keyword evidence="7" id="KW-0472">Membrane</keyword>
<comment type="similarity">
    <text evidence="5">Belongs to the PSMG2 family.</text>
</comment>
<dbReference type="GO" id="GO:0043248">
    <property type="term" value="P:proteasome assembly"/>
    <property type="evidence" value="ECO:0007669"/>
    <property type="project" value="TreeGrafter"/>
</dbReference>
<keyword evidence="7" id="KW-0812">Transmembrane</keyword>
<dbReference type="Ensembl" id="ENSPCLT00000004048.1">
    <property type="protein sequence ID" value="ENSPCLP00000002956.1"/>
    <property type="gene ID" value="ENSPCLG00000002492.1"/>
</dbReference>
<evidence type="ECO:0000256" key="1">
    <source>
        <dbReference type="ARBA" id="ARBA00004123"/>
    </source>
</evidence>
<dbReference type="InterPro" id="IPR038389">
    <property type="entry name" value="PSMG2_sf"/>
</dbReference>
<evidence type="ECO:0000313" key="8">
    <source>
        <dbReference type="Ensembl" id="ENSPCLP00000002956.1"/>
    </source>
</evidence>
<evidence type="ECO:0000256" key="5">
    <source>
        <dbReference type="ARBA" id="ARBA00025745"/>
    </source>
</evidence>
<dbReference type="GO" id="GO:0005634">
    <property type="term" value="C:nucleus"/>
    <property type="evidence" value="ECO:0007669"/>
    <property type="project" value="UniProtKB-SubCell"/>
</dbReference>
<protein>
    <recommendedName>
        <fullName evidence="2">Proteasome assembly chaperone 2</fullName>
    </recommendedName>
</protein>
<evidence type="ECO:0000256" key="7">
    <source>
        <dbReference type="SAM" id="Phobius"/>
    </source>
</evidence>
<dbReference type="PANTHER" id="PTHR12970:SF1">
    <property type="entry name" value="PROTEASOME ASSEMBLY CHAPERONE 2"/>
    <property type="match status" value="1"/>
</dbReference>
<sequence>MSRFSSEPFPGGSAMAAGGSGAAGGAPPQRPRREEGGAGREAGGAAPCGVHLRARPCRHVRALRWRRPRFRGLHATHGSAAPRSPRLTYASRGRERRKPAVSVGNVGQLAVDLVISTLCMPKVGYFYTDCLVPMVGNNPYATTKENSVELSINAEVYSLPSKKLVVLQIRSPFIKNKYRPFCQTLLSWVESSKCARVILLSSSHAYQRDDEQLLGTPLRYLLTPALEKAIEGHMQELKWKEMEKVAAYPGISDTEKVLHIPGGGITKLLFTESCSKGIHMAVLLKFCSEGDNIPDAFGLVNYLNEWLQLIEIRVSAVCFRVFIFYISYFHFLYWLASLWPAVTKSRPNVRYVLIKIVLGSFPPKKTNLGQRWWKL</sequence>
<dbReference type="InterPro" id="IPR016562">
    <property type="entry name" value="Proteasome_assmbl_chp_2_euk"/>
</dbReference>
<evidence type="ECO:0000313" key="9">
    <source>
        <dbReference type="Proteomes" id="UP000472261"/>
    </source>
</evidence>
<dbReference type="Gene3D" id="3.40.50.10900">
    <property type="entry name" value="PAC-like subunit"/>
    <property type="match status" value="2"/>
</dbReference>
<dbReference type="SUPFAM" id="SSF159659">
    <property type="entry name" value="Cgl1923-like"/>
    <property type="match status" value="1"/>
</dbReference>
<name>A0A669PMM0_PHACC</name>
<keyword evidence="3" id="KW-0143">Chaperone</keyword>
<feature type="region of interest" description="Disordered" evidence="6">
    <location>
        <begin position="74"/>
        <end position="95"/>
    </location>
</feature>
<keyword evidence="9" id="KW-1185">Reference proteome</keyword>
<evidence type="ECO:0000256" key="2">
    <source>
        <dbReference type="ARBA" id="ARBA00019186"/>
    </source>
</evidence>
<dbReference type="InterPro" id="IPR019151">
    <property type="entry name" value="Proteasome_assmbl_chaperone_2"/>
</dbReference>
<evidence type="ECO:0000256" key="6">
    <source>
        <dbReference type="SAM" id="MobiDB-lite"/>
    </source>
</evidence>
<dbReference type="GO" id="GO:0005829">
    <property type="term" value="C:cytosol"/>
    <property type="evidence" value="ECO:0007669"/>
    <property type="project" value="TreeGrafter"/>
</dbReference>
<comment type="subcellular location">
    <subcellularLocation>
        <location evidence="1">Nucleus</location>
    </subcellularLocation>
</comment>
<dbReference type="PANTHER" id="PTHR12970">
    <property type="entry name" value="PROTEASOME ASSEMBLY CHAPERONE 2"/>
    <property type="match status" value="1"/>
</dbReference>
<evidence type="ECO:0000256" key="3">
    <source>
        <dbReference type="ARBA" id="ARBA00023186"/>
    </source>
</evidence>
<reference evidence="8" key="1">
    <citation type="submission" date="2025-08" db="UniProtKB">
        <authorList>
            <consortium name="Ensembl"/>
        </authorList>
    </citation>
    <scope>IDENTIFICATION</scope>
</reference>
<keyword evidence="7" id="KW-1133">Transmembrane helix</keyword>
<organism evidence="8 9">
    <name type="scientific">Phasianus colchicus</name>
    <name type="common">Common pheasant</name>
    <dbReference type="NCBI Taxonomy" id="9054"/>
    <lineage>
        <taxon>Eukaryota</taxon>
        <taxon>Metazoa</taxon>
        <taxon>Chordata</taxon>
        <taxon>Craniata</taxon>
        <taxon>Vertebrata</taxon>
        <taxon>Euteleostomi</taxon>
        <taxon>Archelosauria</taxon>
        <taxon>Archosauria</taxon>
        <taxon>Dinosauria</taxon>
        <taxon>Saurischia</taxon>
        <taxon>Theropoda</taxon>
        <taxon>Coelurosauria</taxon>
        <taxon>Aves</taxon>
        <taxon>Neognathae</taxon>
        <taxon>Galloanserae</taxon>
        <taxon>Galliformes</taxon>
        <taxon>Phasianidae</taxon>
        <taxon>Phasianinae</taxon>
        <taxon>Phasianus</taxon>
    </lineage>
</organism>